<keyword evidence="3" id="KW-1185">Reference proteome</keyword>
<keyword evidence="1" id="KW-0812">Transmembrane</keyword>
<dbReference type="Gene3D" id="1.20.1280.50">
    <property type="match status" value="1"/>
</dbReference>
<feature type="transmembrane region" description="Helical" evidence="1">
    <location>
        <begin position="241"/>
        <end position="261"/>
    </location>
</feature>
<evidence type="ECO:0000256" key="1">
    <source>
        <dbReference type="SAM" id="Phobius"/>
    </source>
</evidence>
<dbReference type="Proteomes" id="UP000305067">
    <property type="component" value="Unassembled WGS sequence"/>
</dbReference>
<dbReference type="InterPro" id="IPR036047">
    <property type="entry name" value="F-box-like_dom_sf"/>
</dbReference>
<reference evidence="2 3" key="1">
    <citation type="journal article" date="2019" name="Nat. Ecol. Evol.">
        <title>Megaphylogeny resolves global patterns of mushroom evolution.</title>
        <authorList>
            <person name="Varga T."/>
            <person name="Krizsan K."/>
            <person name="Foldi C."/>
            <person name="Dima B."/>
            <person name="Sanchez-Garcia M."/>
            <person name="Sanchez-Ramirez S."/>
            <person name="Szollosi G.J."/>
            <person name="Szarkandi J.G."/>
            <person name="Papp V."/>
            <person name="Albert L."/>
            <person name="Andreopoulos W."/>
            <person name="Angelini C."/>
            <person name="Antonin V."/>
            <person name="Barry K.W."/>
            <person name="Bougher N.L."/>
            <person name="Buchanan P."/>
            <person name="Buyck B."/>
            <person name="Bense V."/>
            <person name="Catcheside P."/>
            <person name="Chovatia M."/>
            <person name="Cooper J."/>
            <person name="Damon W."/>
            <person name="Desjardin D."/>
            <person name="Finy P."/>
            <person name="Geml J."/>
            <person name="Haridas S."/>
            <person name="Hughes K."/>
            <person name="Justo A."/>
            <person name="Karasinski D."/>
            <person name="Kautmanova I."/>
            <person name="Kiss B."/>
            <person name="Kocsube S."/>
            <person name="Kotiranta H."/>
            <person name="LaButti K.M."/>
            <person name="Lechner B.E."/>
            <person name="Liimatainen K."/>
            <person name="Lipzen A."/>
            <person name="Lukacs Z."/>
            <person name="Mihaltcheva S."/>
            <person name="Morgado L.N."/>
            <person name="Niskanen T."/>
            <person name="Noordeloos M.E."/>
            <person name="Ohm R.A."/>
            <person name="Ortiz-Santana B."/>
            <person name="Ovrebo C."/>
            <person name="Racz N."/>
            <person name="Riley R."/>
            <person name="Savchenko A."/>
            <person name="Shiryaev A."/>
            <person name="Soop K."/>
            <person name="Spirin V."/>
            <person name="Szebenyi C."/>
            <person name="Tomsovsky M."/>
            <person name="Tulloss R.E."/>
            <person name="Uehling J."/>
            <person name="Grigoriev I.V."/>
            <person name="Vagvolgyi C."/>
            <person name="Papp T."/>
            <person name="Martin F.M."/>
            <person name="Miettinen O."/>
            <person name="Hibbett D.S."/>
            <person name="Nagy L.G."/>
        </authorList>
    </citation>
    <scope>NUCLEOTIDE SEQUENCE [LARGE SCALE GENOMIC DNA]</scope>
    <source>
        <strain evidence="2 3">CBS 309.79</strain>
    </source>
</reference>
<organism evidence="2 3">
    <name type="scientific">Pterulicium gracile</name>
    <dbReference type="NCBI Taxonomy" id="1884261"/>
    <lineage>
        <taxon>Eukaryota</taxon>
        <taxon>Fungi</taxon>
        <taxon>Dikarya</taxon>
        <taxon>Basidiomycota</taxon>
        <taxon>Agaricomycotina</taxon>
        <taxon>Agaricomycetes</taxon>
        <taxon>Agaricomycetidae</taxon>
        <taxon>Agaricales</taxon>
        <taxon>Pleurotineae</taxon>
        <taxon>Pterulaceae</taxon>
        <taxon>Pterulicium</taxon>
    </lineage>
</organism>
<evidence type="ECO:0000313" key="2">
    <source>
        <dbReference type="EMBL" id="TFL02844.1"/>
    </source>
</evidence>
<dbReference type="SUPFAM" id="SSF52047">
    <property type="entry name" value="RNI-like"/>
    <property type="match status" value="1"/>
</dbReference>
<protein>
    <submittedName>
        <fullName evidence="2">Uncharacterized protein</fullName>
    </submittedName>
</protein>
<dbReference type="SUPFAM" id="SSF81383">
    <property type="entry name" value="F-box domain"/>
    <property type="match status" value="1"/>
</dbReference>
<sequence length="450" mass="49812">MDTTRSTTATHFDPGIAMASSLPSEIWETIIDHLYSSKTALLQCSLVCKSWLPACRYHLFASVVLGPENLHGFQSLISSGSCTVRNCVQELFVSFLELSPAASDSPAEVTLADHLSTPKVLKSGHVPNQLRPFSKLTRVSAVILVNGDAFPVQDSTYAPQNVELGLAFAHVTRLRIDAFSFTSFHAFCDLISSFRHLETLHMMDLEWSEEPPEEAFVSGICPAVPKHLHEIHLSRCYSRDIIGWILSEFSVLITVAFLGIVSPSDVNAISRLLQRSGPHLRALQFSFESFDAGGDAEDFFNGVDLSLNTRLRFLQIDGFMLFHSRGASLTTPEHWVLKILSTLQSPSVEEIALEVASNVLCLDEEDLSAVVALDAILSEPKFGKLRTLRFPSNKTEQLQKLRGLMPCTKTKGIIANGSPVYASRIRSKAFDPLPDRDADWERLAAWSFTM</sequence>
<dbReference type="STRING" id="1884261.A0A5C3QWV9"/>
<evidence type="ECO:0000313" key="3">
    <source>
        <dbReference type="Proteomes" id="UP000305067"/>
    </source>
</evidence>
<accession>A0A5C3QWV9</accession>
<keyword evidence="1" id="KW-0472">Membrane</keyword>
<proteinExistence type="predicted"/>
<name>A0A5C3QWV9_9AGAR</name>
<dbReference type="AlphaFoldDB" id="A0A5C3QWV9"/>
<dbReference type="OrthoDB" id="2789810at2759"/>
<gene>
    <name evidence="2" type="ORF">BDV98DRAFT_564926</name>
</gene>
<dbReference type="EMBL" id="ML178821">
    <property type="protein sequence ID" value="TFL02844.1"/>
    <property type="molecule type" value="Genomic_DNA"/>
</dbReference>
<keyword evidence="1" id="KW-1133">Transmembrane helix</keyword>